<keyword evidence="2" id="KW-0472">Membrane</keyword>
<dbReference type="PANTHER" id="PTHR37185">
    <property type="entry name" value="MEMBRANE PROTEIN"/>
    <property type="match status" value="1"/>
</dbReference>
<evidence type="ECO:0000313" key="3">
    <source>
        <dbReference type="EMBL" id="KAK9118724.1"/>
    </source>
</evidence>
<feature type="transmembrane region" description="Helical" evidence="2">
    <location>
        <begin position="149"/>
        <end position="178"/>
    </location>
</feature>
<feature type="transmembrane region" description="Helical" evidence="2">
    <location>
        <begin position="214"/>
        <end position="238"/>
    </location>
</feature>
<dbReference type="EMBL" id="JBBNAG010000007">
    <property type="protein sequence ID" value="KAK9118724.1"/>
    <property type="molecule type" value="Genomic_DNA"/>
</dbReference>
<dbReference type="InterPro" id="IPR018710">
    <property type="entry name" value="DUF2232"/>
</dbReference>
<comment type="caution">
    <text evidence="3">The sequence shown here is derived from an EMBL/GenBank/DDBJ whole genome shotgun (WGS) entry which is preliminary data.</text>
</comment>
<keyword evidence="2" id="KW-1133">Transmembrane helix</keyword>
<gene>
    <name evidence="3" type="ORF">Scep_016817</name>
</gene>
<evidence type="ECO:0000313" key="4">
    <source>
        <dbReference type="Proteomes" id="UP001419268"/>
    </source>
</evidence>
<feature type="region of interest" description="Disordered" evidence="1">
    <location>
        <begin position="1"/>
        <end position="20"/>
    </location>
</feature>
<proteinExistence type="predicted"/>
<accession>A0AAP0INC0</accession>
<dbReference type="AlphaFoldDB" id="A0AAP0INC0"/>
<evidence type="ECO:0000256" key="1">
    <source>
        <dbReference type="SAM" id="MobiDB-lite"/>
    </source>
</evidence>
<organism evidence="3 4">
    <name type="scientific">Stephania cephalantha</name>
    <dbReference type="NCBI Taxonomy" id="152367"/>
    <lineage>
        <taxon>Eukaryota</taxon>
        <taxon>Viridiplantae</taxon>
        <taxon>Streptophyta</taxon>
        <taxon>Embryophyta</taxon>
        <taxon>Tracheophyta</taxon>
        <taxon>Spermatophyta</taxon>
        <taxon>Magnoliopsida</taxon>
        <taxon>Ranunculales</taxon>
        <taxon>Menispermaceae</taxon>
        <taxon>Menispermoideae</taxon>
        <taxon>Cissampelideae</taxon>
        <taxon>Stephania</taxon>
    </lineage>
</organism>
<sequence>MYSPSLVVLPPPPSSSSSSSSSSYVSRLLHSRFLHPQISHLPNPLLNSSSSASPLSVLLHKRHLRNTSTRVSSGELQARAALEDGVVYRETLRLVECSMFAAVSGLLYFLSNSLAIENYFGCFFSLPIVISSLKWGIFAGRKTMVATALLLLTLSGPIKASTYLLMHGLVGFCMGSMWRLRTNWGLSIALCTFVRALGLLGYVLISSFLIRENILALITINIHASLTYLLTAIGVHTIPSMNTIYIIFGSLLLLNCLFFVFLLHILYAVFFARLGMKTSLTLPGWLEKAL</sequence>
<reference evidence="3 4" key="1">
    <citation type="submission" date="2024-01" db="EMBL/GenBank/DDBJ databases">
        <title>Genome assemblies of Stephania.</title>
        <authorList>
            <person name="Yang L."/>
        </authorList>
    </citation>
    <scope>NUCLEOTIDE SEQUENCE [LARGE SCALE GENOMIC DNA]</scope>
    <source>
        <strain evidence="3">JXDWG</strain>
        <tissue evidence="3">Leaf</tissue>
    </source>
</reference>
<protein>
    <submittedName>
        <fullName evidence="3">Uncharacterized protein</fullName>
    </submittedName>
</protein>
<feature type="transmembrane region" description="Helical" evidence="2">
    <location>
        <begin position="244"/>
        <end position="270"/>
    </location>
</feature>
<keyword evidence="2" id="KW-0812">Transmembrane</keyword>
<evidence type="ECO:0000256" key="2">
    <source>
        <dbReference type="SAM" id="Phobius"/>
    </source>
</evidence>
<feature type="transmembrane region" description="Helical" evidence="2">
    <location>
        <begin position="116"/>
        <end position="137"/>
    </location>
</feature>
<keyword evidence="4" id="KW-1185">Reference proteome</keyword>
<dbReference type="Pfam" id="PF09991">
    <property type="entry name" value="DUF2232"/>
    <property type="match status" value="1"/>
</dbReference>
<feature type="transmembrane region" description="Helical" evidence="2">
    <location>
        <begin position="184"/>
        <end position="205"/>
    </location>
</feature>
<dbReference type="PANTHER" id="PTHR37185:SF3">
    <property type="entry name" value="MEMBRANE PROTEIN"/>
    <property type="match status" value="1"/>
</dbReference>
<dbReference type="Proteomes" id="UP001419268">
    <property type="component" value="Unassembled WGS sequence"/>
</dbReference>
<name>A0AAP0INC0_9MAGN</name>